<feature type="region of interest" description="Disordered" evidence="3">
    <location>
        <begin position="1"/>
        <end position="27"/>
    </location>
</feature>
<dbReference type="AlphaFoldDB" id="A0A0D2AA00"/>
<keyword evidence="6" id="KW-1185">Reference proteome</keyword>
<dbReference type="InterPro" id="IPR047122">
    <property type="entry name" value="Trans-enoyl_RdTase-like"/>
</dbReference>
<dbReference type="Pfam" id="PF08240">
    <property type="entry name" value="ADH_N"/>
    <property type="match status" value="1"/>
</dbReference>
<accession>A0A0D2AA00</accession>
<dbReference type="GO" id="GO:0016651">
    <property type="term" value="F:oxidoreductase activity, acting on NAD(P)H"/>
    <property type="evidence" value="ECO:0007669"/>
    <property type="project" value="InterPro"/>
</dbReference>
<dbReference type="VEuPathDB" id="FungiDB:PV08_02152"/>
<dbReference type="RefSeq" id="XP_016241788.1">
    <property type="nucleotide sequence ID" value="XM_016376512.1"/>
</dbReference>
<dbReference type="Proteomes" id="UP000053328">
    <property type="component" value="Unassembled WGS sequence"/>
</dbReference>
<protein>
    <recommendedName>
        <fullName evidence="4">Enoyl reductase (ER) domain-containing protein</fullName>
    </recommendedName>
</protein>
<evidence type="ECO:0000256" key="1">
    <source>
        <dbReference type="ARBA" id="ARBA00008072"/>
    </source>
</evidence>
<dbReference type="Gene3D" id="3.40.50.720">
    <property type="entry name" value="NAD(P)-binding Rossmann-like Domain"/>
    <property type="match status" value="1"/>
</dbReference>
<dbReference type="InterPro" id="IPR036291">
    <property type="entry name" value="NAD(P)-bd_dom_sf"/>
</dbReference>
<dbReference type="EMBL" id="KN847492">
    <property type="protein sequence ID" value="KIW21572.1"/>
    <property type="molecule type" value="Genomic_DNA"/>
</dbReference>
<keyword evidence="2" id="KW-0560">Oxidoreductase</keyword>
<dbReference type="OrthoDB" id="48317at2759"/>
<name>A0A0D2AA00_9EURO</name>
<dbReference type="STRING" id="91928.A0A0D2AA00"/>
<evidence type="ECO:0000256" key="2">
    <source>
        <dbReference type="ARBA" id="ARBA00023002"/>
    </source>
</evidence>
<dbReference type="GeneID" id="27329235"/>
<dbReference type="SMART" id="SM00829">
    <property type="entry name" value="PKS_ER"/>
    <property type="match status" value="1"/>
</dbReference>
<dbReference type="CDD" id="cd08249">
    <property type="entry name" value="enoyl_reductase_like"/>
    <property type="match status" value="1"/>
</dbReference>
<dbReference type="InterPro" id="IPR020843">
    <property type="entry name" value="ER"/>
</dbReference>
<dbReference type="Pfam" id="PF00107">
    <property type="entry name" value="ADH_zinc_N"/>
    <property type="match status" value="1"/>
</dbReference>
<organism evidence="5 6">
    <name type="scientific">Exophiala spinifera</name>
    <dbReference type="NCBI Taxonomy" id="91928"/>
    <lineage>
        <taxon>Eukaryota</taxon>
        <taxon>Fungi</taxon>
        <taxon>Dikarya</taxon>
        <taxon>Ascomycota</taxon>
        <taxon>Pezizomycotina</taxon>
        <taxon>Eurotiomycetes</taxon>
        <taxon>Chaetothyriomycetidae</taxon>
        <taxon>Chaetothyriales</taxon>
        <taxon>Herpotrichiellaceae</taxon>
        <taxon>Exophiala</taxon>
    </lineage>
</organism>
<evidence type="ECO:0000256" key="3">
    <source>
        <dbReference type="SAM" id="MobiDB-lite"/>
    </source>
</evidence>
<dbReference type="SUPFAM" id="SSF51735">
    <property type="entry name" value="NAD(P)-binding Rossmann-fold domains"/>
    <property type="match status" value="1"/>
</dbReference>
<evidence type="ECO:0000313" key="6">
    <source>
        <dbReference type="Proteomes" id="UP000053328"/>
    </source>
</evidence>
<dbReference type="HOGENOM" id="CLU_026673_16_5_1"/>
<comment type="similarity">
    <text evidence="1">Belongs to the zinc-containing alcohol dehydrogenase family.</text>
</comment>
<gene>
    <name evidence="5" type="ORF">PV08_02152</name>
</gene>
<dbReference type="InterPro" id="IPR013154">
    <property type="entry name" value="ADH-like_N"/>
</dbReference>
<proteinExistence type="inferred from homology"/>
<reference evidence="5 6" key="1">
    <citation type="submission" date="2015-01" db="EMBL/GenBank/DDBJ databases">
        <title>The Genome Sequence of Exophiala spinifera CBS89968.</title>
        <authorList>
            <consortium name="The Broad Institute Genomics Platform"/>
            <person name="Cuomo C."/>
            <person name="de Hoog S."/>
            <person name="Gorbushina A."/>
            <person name="Stielow B."/>
            <person name="Teixiera M."/>
            <person name="Abouelleil A."/>
            <person name="Chapman S.B."/>
            <person name="Priest M."/>
            <person name="Young S.K."/>
            <person name="Wortman J."/>
            <person name="Nusbaum C."/>
            <person name="Birren B."/>
        </authorList>
    </citation>
    <scope>NUCLEOTIDE SEQUENCE [LARGE SCALE GENOMIC DNA]</scope>
    <source>
        <strain evidence="5 6">CBS 89968</strain>
    </source>
</reference>
<evidence type="ECO:0000313" key="5">
    <source>
        <dbReference type="EMBL" id="KIW21572.1"/>
    </source>
</evidence>
<sequence length="343" mass="36177">MAPTNRAAFIPSKQSHPMQVGSAPYSSPGENEITIRTRAVAINPADHLLQKLGILITKYPAILGCDAAGDVVEVHPSLSSRFSTGDRVYGATAPLQNKDGLYAYSGFQEYVVMKMPSIAHIPARLDYKDAVVLPLGVWTAASCIFDENILGLAMPSAGREAGKGKTLIVWGASSSVGSCGVQMAALAGYDVVAVASAKNHDMVKSLGAKMAFDHNDATVVDDIVTFLKGKDVVGAYDAISKKATLDRVCEILDRCDATKKVVASVRPGAEQDATRGVKVTTNFASGKAEIGSAIWPWLERALEAGDMKCMPQPEVVGHGLEAVQTAVDLMGQGVSAKKLVLTM</sequence>
<feature type="domain" description="Enoyl reductase (ER)" evidence="4">
    <location>
        <begin position="13"/>
        <end position="341"/>
    </location>
</feature>
<dbReference type="SUPFAM" id="SSF50129">
    <property type="entry name" value="GroES-like"/>
    <property type="match status" value="1"/>
</dbReference>
<dbReference type="InterPro" id="IPR011032">
    <property type="entry name" value="GroES-like_sf"/>
</dbReference>
<dbReference type="PANTHER" id="PTHR45348">
    <property type="entry name" value="HYPOTHETICAL OXIDOREDUCTASE (EUROFUNG)"/>
    <property type="match status" value="1"/>
</dbReference>
<evidence type="ECO:0000259" key="4">
    <source>
        <dbReference type="SMART" id="SM00829"/>
    </source>
</evidence>
<dbReference type="PANTHER" id="PTHR45348:SF2">
    <property type="entry name" value="ZINC-TYPE ALCOHOL DEHYDROGENASE-LIKE PROTEIN C2E1P3.01"/>
    <property type="match status" value="1"/>
</dbReference>
<dbReference type="InterPro" id="IPR013149">
    <property type="entry name" value="ADH-like_C"/>
</dbReference>
<dbReference type="Gene3D" id="3.90.180.10">
    <property type="entry name" value="Medium-chain alcohol dehydrogenases, catalytic domain"/>
    <property type="match status" value="1"/>
</dbReference>